<evidence type="ECO:0000313" key="2">
    <source>
        <dbReference type="EMBL" id="KAI9274386.1"/>
    </source>
</evidence>
<reference evidence="2" key="1">
    <citation type="journal article" date="2022" name="IScience">
        <title>Evolution of zygomycete secretomes and the origins of terrestrial fungal ecologies.</title>
        <authorList>
            <person name="Chang Y."/>
            <person name="Wang Y."/>
            <person name="Mondo S."/>
            <person name="Ahrendt S."/>
            <person name="Andreopoulos W."/>
            <person name="Barry K."/>
            <person name="Beard J."/>
            <person name="Benny G.L."/>
            <person name="Blankenship S."/>
            <person name="Bonito G."/>
            <person name="Cuomo C."/>
            <person name="Desiro A."/>
            <person name="Gervers K.A."/>
            <person name="Hundley H."/>
            <person name="Kuo A."/>
            <person name="LaButti K."/>
            <person name="Lang B.F."/>
            <person name="Lipzen A."/>
            <person name="O'Donnell K."/>
            <person name="Pangilinan J."/>
            <person name="Reynolds N."/>
            <person name="Sandor L."/>
            <person name="Smith M.E."/>
            <person name="Tsang A."/>
            <person name="Grigoriev I.V."/>
            <person name="Stajich J.E."/>
            <person name="Spatafora J.W."/>
        </authorList>
    </citation>
    <scope>NUCLEOTIDE SEQUENCE</scope>
    <source>
        <strain evidence="2">RSA 2281</strain>
    </source>
</reference>
<dbReference type="EMBL" id="JAIXMP010000004">
    <property type="protein sequence ID" value="KAI9274386.1"/>
    <property type="molecule type" value="Genomic_DNA"/>
</dbReference>
<evidence type="ECO:0000313" key="3">
    <source>
        <dbReference type="Proteomes" id="UP001209540"/>
    </source>
</evidence>
<dbReference type="AlphaFoldDB" id="A0AAD5PI95"/>
<keyword evidence="1" id="KW-0812">Transmembrane</keyword>
<sequence length="64" mass="7674">MNNSIMKESDDTLLVGWLNLKHILSLNFIFCYYNTSTVWLFLLHSQWRDNNKHRAGKKRHIVLV</sequence>
<feature type="transmembrane region" description="Helical" evidence="1">
    <location>
        <begin position="23"/>
        <end position="43"/>
    </location>
</feature>
<name>A0AAD5PI95_9FUNG</name>
<organism evidence="2 3">
    <name type="scientific">Phascolomyces articulosus</name>
    <dbReference type="NCBI Taxonomy" id="60185"/>
    <lineage>
        <taxon>Eukaryota</taxon>
        <taxon>Fungi</taxon>
        <taxon>Fungi incertae sedis</taxon>
        <taxon>Mucoromycota</taxon>
        <taxon>Mucoromycotina</taxon>
        <taxon>Mucoromycetes</taxon>
        <taxon>Mucorales</taxon>
        <taxon>Lichtheimiaceae</taxon>
        <taxon>Phascolomyces</taxon>
    </lineage>
</organism>
<keyword evidence="1" id="KW-1133">Transmembrane helix</keyword>
<keyword evidence="1" id="KW-0472">Membrane</keyword>
<keyword evidence="3" id="KW-1185">Reference proteome</keyword>
<proteinExistence type="predicted"/>
<protein>
    <submittedName>
        <fullName evidence="2">Uncharacterized protein</fullName>
    </submittedName>
</protein>
<dbReference type="Proteomes" id="UP001209540">
    <property type="component" value="Unassembled WGS sequence"/>
</dbReference>
<reference evidence="2" key="2">
    <citation type="submission" date="2023-02" db="EMBL/GenBank/DDBJ databases">
        <authorList>
            <consortium name="DOE Joint Genome Institute"/>
            <person name="Mondo S.J."/>
            <person name="Chang Y."/>
            <person name="Wang Y."/>
            <person name="Ahrendt S."/>
            <person name="Andreopoulos W."/>
            <person name="Barry K."/>
            <person name="Beard J."/>
            <person name="Benny G.L."/>
            <person name="Blankenship S."/>
            <person name="Bonito G."/>
            <person name="Cuomo C."/>
            <person name="Desiro A."/>
            <person name="Gervers K.A."/>
            <person name="Hundley H."/>
            <person name="Kuo A."/>
            <person name="LaButti K."/>
            <person name="Lang B.F."/>
            <person name="Lipzen A."/>
            <person name="O'Donnell K."/>
            <person name="Pangilinan J."/>
            <person name="Reynolds N."/>
            <person name="Sandor L."/>
            <person name="Smith M.W."/>
            <person name="Tsang A."/>
            <person name="Grigoriev I.V."/>
            <person name="Stajich J.E."/>
            <person name="Spatafora J.W."/>
        </authorList>
    </citation>
    <scope>NUCLEOTIDE SEQUENCE</scope>
    <source>
        <strain evidence="2">RSA 2281</strain>
    </source>
</reference>
<gene>
    <name evidence="2" type="ORF">BDA99DRAFT_497362</name>
</gene>
<accession>A0AAD5PI95</accession>
<evidence type="ECO:0000256" key="1">
    <source>
        <dbReference type="SAM" id="Phobius"/>
    </source>
</evidence>
<comment type="caution">
    <text evidence="2">The sequence shown here is derived from an EMBL/GenBank/DDBJ whole genome shotgun (WGS) entry which is preliminary data.</text>
</comment>